<dbReference type="AlphaFoldDB" id="Q666W4"/>
<proteinExistence type="predicted"/>
<reference evidence="1 2" key="1">
    <citation type="journal article" date="2004" name="Proc. Natl. Acad. Sci. U.S.A.">
        <title>Insights into the evolution of Yersinia pestis through whole-genome comparison with Yersinia pseudotuberculosis.</title>
        <authorList>
            <person name="Chain P.S.G."/>
            <person name="Carniel E."/>
            <person name="Larimer F.W."/>
            <person name="Lamerdin J."/>
            <person name="Stoutland P.O."/>
            <person name="Regala W.M."/>
            <person name="Georgescu A.M."/>
            <person name="Vergez L.M."/>
            <person name="Land M.L."/>
            <person name="Motin V.L."/>
            <person name="Brubaker R.R."/>
            <person name="Fowler J."/>
            <person name="Hinnebusch J."/>
            <person name="Marceau M."/>
            <person name="Medigue C."/>
            <person name="Simonet M."/>
            <person name="Chenal-Francisque V."/>
            <person name="Souza B."/>
            <person name="Dacheux D."/>
            <person name="Elliott J.M."/>
            <person name="Derbise A."/>
            <person name="Hauser L.J."/>
            <person name="Garcia E."/>
        </authorList>
    </citation>
    <scope>NUCLEOTIDE SEQUENCE [LARGE SCALE GENOMIC DNA]</scope>
    <source>
        <strain evidence="2">IP32953</strain>
    </source>
</reference>
<dbReference type="KEGG" id="ypo:BZ17_3485"/>
<dbReference type="RefSeq" id="WP_011192924.1">
    <property type="nucleotide sequence ID" value="NC_006155.1"/>
</dbReference>
<name>Q666W4_YERPS</name>
<accession>Q666W4</accession>
<organism evidence="1 2">
    <name type="scientific">Yersinia pseudotuberculosis serotype I (strain IP32953)</name>
    <dbReference type="NCBI Taxonomy" id="273123"/>
    <lineage>
        <taxon>Bacteria</taxon>
        <taxon>Pseudomonadati</taxon>
        <taxon>Pseudomonadota</taxon>
        <taxon>Gammaproteobacteria</taxon>
        <taxon>Enterobacterales</taxon>
        <taxon>Yersiniaceae</taxon>
        <taxon>Yersinia</taxon>
    </lineage>
</organism>
<evidence type="ECO:0000313" key="1">
    <source>
        <dbReference type="EMBL" id="CAH22370.1"/>
    </source>
</evidence>
<dbReference type="KEGG" id="yps:YPTB3132"/>
<dbReference type="EMBL" id="BX936398">
    <property type="protein sequence ID" value="CAH22370.1"/>
    <property type="molecule type" value="Genomic_DNA"/>
</dbReference>
<sequence length="94" mass="10286">MKKSLILRLTNIVLQNHQFASDALWASFPGALSSLPDPHRELVVQKYSVITENTVVNLEMLTTLAAHPDEIGQALSDAISDFKSCGVLPEILRG</sequence>
<dbReference type="PATRIC" id="fig|273123.14.peg.3659"/>
<gene>
    <name evidence="1" type="ordered locus">YPTB3132</name>
</gene>
<evidence type="ECO:0000313" key="2">
    <source>
        <dbReference type="Proteomes" id="UP000001011"/>
    </source>
</evidence>
<protein>
    <submittedName>
        <fullName evidence="1">Uncharacterized protein</fullName>
    </submittedName>
</protein>
<dbReference type="Proteomes" id="UP000001011">
    <property type="component" value="Chromosome"/>
</dbReference>